<keyword evidence="3 5" id="KW-0698">rRNA processing</keyword>
<dbReference type="GO" id="GO:0005840">
    <property type="term" value="C:ribosome"/>
    <property type="evidence" value="ECO:0007669"/>
    <property type="project" value="InterPro"/>
</dbReference>
<dbReference type="InterPro" id="IPR011961">
    <property type="entry name" value="RimM"/>
</dbReference>
<dbReference type="SUPFAM" id="SSF50447">
    <property type="entry name" value="Translation proteins"/>
    <property type="match status" value="1"/>
</dbReference>
<dbReference type="InterPro" id="IPR002676">
    <property type="entry name" value="RimM_N"/>
</dbReference>
<comment type="subcellular location">
    <subcellularLocation>
        <location evidence="5">Cytoplasm</location>
    </subcellularLocation>
</comment>
<organism evidence="8 9">
    <name type="scientific">Litorilinea aerophila</name>
    <dbReference type="NCBI Taxonomy" id="1204385"/>
    <lineage>
        <taxon>Bacteria</taxon>
        <taxon>Bacillati</taxon>
        <taxon>Chloroflexota</taxon>
        <taxon>Caldilineae</taxon>
        <taxon>Caldilineales</taxon>
        <taxon>Caldilineaceae</taxon>
        <taxon>Litorilinea</taxon>
    </lineage>
</organism>
<dbReference type="GO" id="GO:0005737">
    <property type="term" value="C:cytoplasm"/>
    <property type="evidence" value="ECO:0007669"/>
    <property type="project" value="UniProtKB-SubCell"/>
</dbReference>
<evidence type="ECO:0000256" key="1">
    <source>
        <dbReference type="ARBA" id="ARBA00022490"/>
    </source>
</evidence>
<evidence type="ECO:0000313" key="8">
    <source>
        <dbReference type="EMBL" id="TQE97488.1"/>
    </source>
</evidence>
<dbReference type="EMBL" id="VIGC01000003">
    <property type="protein sequence ID" value="TQE97488.1"/>
    <property type="molecule type" value="Genomic_DNA"/>
</dbReference>
<keyword evidence="4 5" id="KW-0143">Chaperone</keyword>
<dbReference type="RefSeq" id="WP_141608681.1">
    <property type="nucleotide sequence ID" value="NZ_VIGC02000003.1"/>
</dbReference>
<dbReference type="Gene3D" id="2.40.30.60">
    <property type="entry name" value="RimM"/>
    <property type="match status" value="1"/>
</dbReference>
<comment type="function">
    <text evidence="5">An accessory protein needed during the final step in the assembly of 30S ribosomal subunit, possibly for assembly of the head region. Essential for efficient processing of 16S rRNA. May be needed both before and after RbfA during the maturation of 16S rRNA. It has affinity for free ribosomal 30S subunits but not for 70S ribosomes.</text>
</comment>
<dbReference type="GO" id="GO:0042274">
    <property type="term" value="P:ribosomal small subunit biogenesis"/>
    <property type="evidence" value="ECO:0007669"/>
    <property type="project" value="UniProtKB-UniRule"/>
</dbReference>
<dbReference type="InParanoid" id="A0A540VL44"/>
<dbReference type="OrthoDB" id="9810331at2"/>
<dbReference type="SUPFAM" id="SSF50346">
    <property type="entry name" value="PRC-barrel domain"/>
    <property type="match status" value="1"/>
</dbReference>
<dbReference type="PANTHER" id="PTHR33692:SF1">
    <property type="entry name" value="RIBOSOME MATURATION FACTOR RIMM"/>
    <property type="match status" value="1"/>
</dbReference>
<dbReference type="InterPro" id="IPR036976">
    <property type="entry name" value="RimM_N_sf"/>
</dbReference>
<accession>A0A540VL44</accession>
<dbReference type="PANTHER" id="PTHR33692">
    <property type="entry name" value="RIBOSOME MATURATION FACTOR RIMM"/>
    <property type="match status" value="1"/>
</dbReference>
<dbReference type="NCBIfam" id="TIGR02273">
    <property type="entry name" value="16S_RimM"/>
    <property type="match status" value="1"/>
</dbReference>
<dbReference type="Pfam" id="PF24986">
    <property type="entry name" value="PRC_RimM"/>
    <property type="match status" value="1"/>
</dbReference>
<keyword evidence="9" id="KW-1185">Reference proteome</keyword>
<evidence type="ECO:0000256" key="4">
    <source>
        <dbReference type="ARBA" id="ARBA00023186"/>
    </source>
</evidence>
<comment type="similarity">
    <text evidence="5">Belongs to the RimM family.</text>
</comment>
<comment type="domain">
    <text evidence="5">The PRC barrel domain binds ribosomal protein uS19.</text>
</comment>
<dbReference type="InterPro" id="IPR009000">
    <property type="entry name" value="Transl_B-barrel_sf"/>
</dbReference>
<reference evidence="8 9" key="1">
    <citation type="submission" date="2019-06" db="EMBL/GenBank/DDBJ databases">
        <title>Genome sequence of Litorilinea aerophila BAA-2444.</title>
        <authorList>
            <person name="Maclea K.S."/>
            <person name="Maurais E.G."/>
            <person name="Iannazzi L.C."/>
        </authorList>
    </citation>
    <scope>NUCLEOTIDE SEQUENCE [LARGE SCALE GENOMIC DNA]</scope>
    <source>
        <strain evidence="8 9">ATCC BAA-2444</strain>
    </source>
</reference>
<evidence type="ECO:0000259" key="7">
    <source>
        <dbReference type="Pfam" id="PF24986"/>
    </source>
</evidence>
<evidence type="ECO:0000313" key="9">
    <source>
        <dbReference type="Proteomes" id="UP000317371"/>
    </source>
</evidence>
<comment type="subunit">
    <text evidence="5">Binds ribosomal protein uS19.</text>
</comment>
<dbReference type="AlphaFoldDB" id="A0A540VL44"/>
<evidence type="ECO:0000256" key="2">
    <source>
        <dbReference type="ARBA" id="ARBA00022517"/>
    </source>
</evidence>
<dbReference type="HAMAP" id="MF_00014">
    <property type="entry name" value="Ribosome_mat_RimM"/>
    <property type="match status" value="1"/>
</dbReference>
<feature type="domain" description="Ribosome maturation factor RimM PRC barrel" evidence="7">
    <location>
        <begin position="128"/>
        <end position="198"/>
    </location>
</feature>
<evidence type="ECO:0000259" key="6">
    <source>
        <dbReference type="Pfam" id="PF01782"/>
    </source>
</evidence>
<keyword evidence="2 5" id="KW-0690">Ribosome biogenesis</keyword>
<dbReference type="Pfam" id="PF01782">
    <property type="entry name" value="RimM"/>
    <property type="match status" value="1"/>
</dbReference>
<dbReference type="GO" id="GO:0043022">
    <property type="term" value="F:ribosome binding"/>
    <property type="evidence" value="ECO:0007669"/>
    <property type="project" value="InterPro"/>
</dbReference>
<feature type="domain" description="RimM N-terminal" evidence="6">
    <location>
        <begin position="38"/>
        <end position="117"/>
    </location>
</feature>
<dbReference type="Gene3D" id="2.30.30.240">
    <property type="entry name" value="PRC-barrel domain"/>
    <property type="match status" value="1"/>
</dbReference>
<name>A0A540VL44_9CHLR</name>
<dbReference type="FunCoup" id="A0A540VL44">
    <property type="interactions" value="355"/>
</dbReference>
<evidence type="ECO:0000256" key="3">
    <source>
        <dbReference type="ARBA" id="ARBA00022552"/>
    </source>
</evidence>
<sequence>MSRHETPSQPPRRGRGRRGERFVYRNRTVFVPEGYLAVGMITGPHGIRGEVKVELHTDFPERFAPGAILYLGETLQEVEILQARPHKGQYLLLLAGIHERNTADNLRGQWLFIPESQAAELDEDTYWVHDIIGLRVQTEEGRYLGVVQDVLETGANDVYVVDPPADVNQGRPLLLPAIAEVIQAVDLATGIMTIRLMAGLLDE</sequence>
<keyword evidence="1 5" id="KW-0963">Cytoplasm</keyword>
<dbReference type="GO" id="GO:0006364">
    <property type="term" value="P:rRNA processing"/>
    <property type="evidence" value="ECO:0007669"/>
    <property type="project" value="UniProtKB-UniRule"/>
</dbReference>
<dbReference type="InterPro" id="IPR056792">
    <property type="entry name" value="PRC_RimM"/>
</dbReference>
<gene>
    <name evidence="5 8" type="primary">rimM</name>
    <name evidence="8" type="ORF">FKZ61_03480</name>
</gene>
<evidence type="ECO:0000256" key="5">
    <source>
        <dbReference type="HAMAP-Rule" id="MF_00014"/>
    </source>
</evidence>
<proteinExistence type="inferred from homology"/>
<comment type="caution">
    <text evidence="8">The sequence shown here is derived from an EMBL/GenBank/DDBJ whole genome shotgun (WGS) entry which is preliminary data.</text>
</comment>
<dbReference type="InterPro" id="IPR011033">
    <property type="entry name" value="PRC_barrel-like_sf"/>
</dbReference>
<dbReference type="Proteomes" id="UP000317371">
    <property type="component" value="Unassembled WGS sequence"/>
</dbReference>
<protein>
    <recommendedName>
        <fullName evidence="5">Ribosome maturation factor RimM</fullName>
    </recommendedName>
</protein>